<dbReference type="CDD" id="cd02440">
    <property type="entry name" value="AdoMet_MTases"/>
    <property type="match status" value="1"/>
</dbReference>
<dbReference type="InterPro" id="IPR013217">
    <property type="entry name" value="Methyltransf_12"/>
</dbReference>
<dbReference type="Gene3D" id="3.40.50.150">
    <property type="entry name" value="Vaccinia Virus protein VP39"/>
    <property type="match status" value="1"/>
</dbReference>
<evidence type="ECO:0000259" key="3">
    <source>
        <dbReference type="Pfam" id="PF08242"/>
    </source>
</evidence>
<keyword evidence="1" id="KW-0489">Methyltransferase</keyword>
<evidence type="ECO:0000313" key="4">
    <source>
        <dbReference type="EMBL" id="KAF9879707.1"/>
    </source>
</evidence>
<dbReference type="AlphaFoldDB" id="A0A9P6LPJ7"/>
<dbReference type="GO" id="GO:0032259">
    <property type="term" value="P:methylation"/>
    <property type="evidence" value="ECO:0007669"/>
    <property type="project" value="UniProtKB-KW"/>
</dbReference>
<name>A0A9P6LPJ7_9PEZI</name>
<dbReference type="GeneID" id="62158311"/>
<dbReference type="InterPro" id="IPR051052">
    <property type="entry name" value="Diverse_substrate_MTase"/>
</dbReference>
<dbReference type="PANTHER" id="PTHR44942:SF4">
    <property type="entry name" value="METHYLTRANSFERASE TYPE 11 DOMAIN-CONTAINING PROTEIN"/>
    <property type="match status" value="1"/>
</dbReference>
<keyword evidence="5" id="KW-1185">Reference proteome</keyword>
<protein>
    <recommendedName>
        <fullName evidence="3">Methyltransferase type 12 domain-containing protein</fullName>
    </recommendedName>
</protein>
<dbReference type="Pfam" id="PF08242">
    <property type="entry name" value="Methyltransf_12"/>
    <property type="match status" value="1"/>
</dbReference>
<comment type="caution">
    <text evidence="4">The sequence shown here is derived from an EMBL/GenBank/DDBJ whole genome shotgun (WGS) entry which is preliminary data.</text>
</comment>
<dbReference type="RefSeq" id="XP_038749168.1">
    <property type="nucleotide sequence ID" value="XM_038885237.1"/>
</dbReference>
<keyword evidence="2" id="KW-0808">Transferase</keyword>
<organism evidence="4 5">
    <name type="scientific">Colletotrichum karsti</name>
    <dbReference type="NCBI Taxonomy" id="1095194"/>
    <lineage>
        <taxon>Eukaryota</taxon>
        <taxon>Fungi</taxon>
        <taxon>Dikarya</taxon>
        <taxon>Ascomycota</taxon>
        <taxon>Pezizomycotina</taxon>
        <taxon>Sordariomycetes</taxon>
        <taxon>Hypocreomycetidae</taxon>
        <taxon>Glomerellales</taxon>
        <taxon>Glomerellaceae</taxon>
        <taxon>Colletotrichum</taxon>
        <taxon>Colletotrichum boninense species complex</taxon>
    </lineage>
</organism>
<dbReference type="InterPro" id="IPR029063">
    <property type="entry name" value="SAM-dependent_MTases_sf"/>
</dbReference>
<reference evidence="4" key="2">
    <citation type="submission" date="2020-11" db="EMBL/GenBank/DDBJ databases">
        <title>Whole genome sequencing of Colletotrichum sp.</title>
        <authorList>
            <person name="Li H."/>
        </authorList>
    </citation>
    <scope>NUCLEOTIDE SEQUENCE</scope>
    <source>
        <strain evidence="4">CkLH20</strain>
    </source>
</reference>
<dbReference type="Proteomes" id="UP000781932">
    <property type="component" value="Unassembled WGS sequence"/>
</dbReference>
<evidence type="ECO:0000313" key="5">
    <source>
        <dbReference type="Proteomes" id="UP000781932"/>
    </source>
</evidence>
<dbReference type="OrthoDB" id="10027013at2759"/>
<reference evidence="4" key="1">
    <citation type="submission" date="2020-03" db="EMBL/GenBank/DDBJ databases">
        <authorList>
            <person name="He L."/>
        </authorList>
    </citation>
    <scope>NUCLEOTIDE SEQUENCE</scope>
    <source>
        <strain evidence="4">CkLH20</strain>
    </source>
</reference>
<dbReference type="PANTHER" id="PTHR44942">
    <property type="entry name" value="METHYLTRANSF_11 DOMAIN-CONTAINING PROTEIN"/>
    <property type="match status" value="1"/>
</dbReference>
<feature type="domain" description="Methyltransferase type 12" evidence="3">
    <location>
        <begin position="55"/>
        <end position="154"/>
    </location>
</feature>
<accession>A0A9P6LPJ7</accession>
<gene>
    <name evidence="4" type="ORF">CkaCkLH20_02518</name>
</gene>
<dbReference type="EMBL" id="JAATWM020000006">
    <property type="protein sequence ID" value="KAF9879707.1"/>
    <property type="molecule type" value="Genomic_DNA"/>
</dbReference>
<evidence type="ECO:0000256" key="2">
    <source>
        <dbReference type="ARBA" id="ARBA00022679"/>
    </source>
</evidence>
<dbReference type="SUPFAM" id="SSF53335">
    <property type="entry name" value="S-adenosyl-L-methionine-dependent methyltransferases"/>
    <property type="match status" value="1"/>
</dbReference>
<dbReference type="GO" id="GO:0008168">
    <property type="term" value="F:methyltransferase activity"/>
    <property type="evidence" value="ECO:0007669"/>
    <property type="project" value="UniProtKB-KW"/>
</dbReference>
<proteinExistence type="predicted"/>
<evidence type="ECO:0000256" key="1">
    <source>
        <dbReference type="ARBA" id="ARBA00022603"/>
    </source>
</evidence>
<sequence length="313" mass="35402">MSQPDTQQDKNTHTFDFGKIDWEAYESHRPPYPEALYDIIFQHHREYAGRWDTALDVGAGGGTVTKVLLQHFKHVVCSDAAAGYVSQAEHRFSQEKSAGRVSFAHRKFDEFDPATDLPQGRIVDMVTAGTCIHFGDPAQITTQLAKLVRPGGTLAAFTYGSLPILPADEPAKELVDTTKNKILRWLHENVKALDRIDATGTGQARYDNVDFDPALWTDVRRITSLPDEHVWPEWIKASESRVRDDVERKEAVQDDFITRPVDFDFFPEYFRNLAPGYDVSDLIRDDLKKIKGVMGSRKVVAKWPVIMVIATRG</sequence>